<reference evidence="2" key="1">
    <citation type="journal article" date="2005" name="J. Immunol.">
        <title>Inhibitory NK receptor Ly49Q is expressed on subsets of dendritic cells in a cellular maturation- and cytokine stimulation-dependent manner.</title>
        <authorList>
            <person name="Toyama-Sorimachi N."/>
            <person name="Omatsu Y."/>
            <person name="Onoda A."/>
            <person name="Tsujimura Y."/>
            <person name="Iyoda T."/>
            <person name="Kikuchi-Maki A."/>
            <person name="Sorimachi H."/>
            <person name="Dohi T."/>
            <person name="Taki S."/>
            <person name="Inaba K."/>
            <person name="Karasuyama H."/>
        </authorList>
    </citation>
    <scope>NUCLEOTIDE SEQUENCE</scope>
    <source>
        <strain evidence="2">MSM</strain>
        <tissue evidence="2">Bone marrow</tissue>
    </source>
</reference>
<dbReference type="AGR" id="MGI:2180674"/>
<feature type="compositionally biased region" description="Polar residues" evidence="1">
    <location>
        <begin position="1"/>
        <end position="10"/>
    </location>
</feature>
<keyword evidence="2" id="KW-0812">Transmembrane</keyword>
<evidence type="ECO:0000256" key="1">
    <source>
        <dbReference type="SAM" id="MobiDB-lite"/>
    </source>
</evidence>
<feature type="region of interest" description="Disordered" evidence="1">
    <location>
        <begin position="1"/>
        <end position="40"/>
    </location>
</feature>
<protein>
    <submittedName>
        <fullName evidence="2">Lectin-like transmembrane protein</fullName>
    </submittedName>
</protein>
<evidence type="ECO:0000313" key="3">
    <source>
        <dbReference type="MGI" id="MGI:2180674"/>
    </source>
</evidence>
<sequence>MSEQEVTYSTVRFHKSSGLQNQVRPEDNQGSREAGHKVTL</sequence>
<dbReference type="MGI" id="MGI:2180674">
    <property type="gene designation" value="Klra17"/>
</dbReference>
<evidence type="ECO:0000313" key="2">
    <source>
        <dbReference type="EMBL" id="BAD93327.1"/>
    </source>
</evidence>
<keyword evidence="2" id="KW-0472">Membrane</keyword>
<name>Q588F7_MOUSE</name>
<dbReference type="OrthoDB" id="2142683at2759"/>
<organism evidence="2">
    <name type="scientific">Mus musculus</name>
    <name type="common">Mouse</name>
    <dbReference type="NCBI Taxonomy" id="10090"/>
    <lineage>
        <taxon>Eukaryota</taxon>
        <taxon>Metazoa</taxon>
        <taxon>Chordata</taxon>
        <taxon>Craniata</taxon>
        <taxon>Vertebrata</taxon>
        <taxon>Euteleostomi</taxon>
        <taxon>Mammalia</taxon>
        <taxon>Eutheria</taxon>
        <taxon>Euarchontoglires</taxon>
        <taxon>Glires</taxon>
        <taxon>Rodentia</taxon>
        <taxon>Myomorpha</taxon>
        <taxon>Muroidea</taxon>
        <taxon>Muridae</taxon>
        <taxon>Murinae</taxon>
        <taxon>Mus</taxon>
        <taxon>Mus</taxon>
    </lineage>
</organism>
<accession>Q588F7</accession>
<feature type="compositionally biased region" description="Basic and acidic residues" evidence="1">
    <location>
        <begin position="24"/>
        <end position="40"/>
    </location>
</feature>
<dbReference type="EMBL" id="AB193830">
    <property type="protein sequence ID" value="BAD93327.1"/>
    <property type="molecule type" value="mRNA"/>
</dbReference>
<dbReference type="InterPro" id="IPR052013">
    <property type="entry name" value="Mouse_KLRs"/>
</dbReference>
<dbReference type="PANTHER" id="PTHR46329">
    <property type="entry name" value="KILLER CELL LECTIN-LIKE RECEPTOR 2"/>
    <property type="match status" value="1"/>
</dbReference>
<dbReference type="AlphaFoldDB" id="Q588F7"/>
<gene>
    <name evidence="3" type="primary">Klra17</name>
    <name evidence="2" type="synonym">klra17</name>
</gene>
<dbReference type="PANTHER" id="PTHR46329:SF4">
    <property type="entry name" value="KILLER CELL LECTIN-LIKE RECEPTOR, SUBFAMILY A, MEMBER 17"/>
    <property type="match status" value="1"/>
</dbReference>
<proteinExistence type="evidence at transcript level"/>